<evidence type="ECO:0000256" key="1">
    <source>
        <dbReference type="ARBA" id="ARBA00002584"/>
    </source>
</evidence>
<evidence type="ECO:0000256" key="2">
    <source>
        <dbReference type="ARBA" id="ARBA00004325"/>
    </source>
</evidence>
<proteinExistence type="inferred from homology"/>
<evidence type="ECO:0000256" key="8">
    <source>
        <dbReference type="ARBA" id="ARBA00023136"/>
    </source>
</evidence>
<evidence type="ECO:0000256" key="6">
    <source>
        <dbReference type="ARBA" id="ARBA00022989"/>
    </source>
</evidence>
<name>A0ABR3S6I4_9PLEO</name>
<dbReference type="EMBL" id="JAKJXO020000001">
    <property type="protein sequence ID" value="KAL1612028.1"/>
    <property type="molecule type" value="Genomic_DNA"/>
</dbReference>
<dbReference type="Proteomes" id="UP001521785">
    <property type="component" value="Unassembled WGS sequence"/>
</dbReference>
<evidence type="ECO:0000256" key="4">
    <source>
        <dbReference type="ARBA" id="ARBA00011565"/>
    </source>
</evidence>
<keyword evidence="8 10" id="KW-0472">Membrane</keyword>
<evidence type="ECO:0000256" key="9">
    <source>
        <dbReference type="SAM" id="MobiDB-lite"/>
    </source>
</evidence>
<evidence type="ECO:0000256" key="5">
    <source>
        <dbReference type="ARBA" id="ARBA00022692"/>
    </source>
</evidence>
<comment type="function">
    <text evidence="1">Cytochrome c oxidase subunit which plays a role in assembly of respiratory supercomplexes.</text>
</comment>
<keyword evidence="7" id="KW-0496">Mitochondrion</keyword>
<evidence type="ECO:0000313" key="12">
    <source>
        <dbReference type="EMBL" id="KAL1612028.1"/>
    </source>
</evidence>
<sequence>MSGPPLSGPNSAPLPSSFDGNEYVPSIPVIHPTQILTTNRDFYNENRLDKIGRRLREEPLIPLGCALTVWAIVGATRSMRKGDHKMTNTFFRRRLYAQAFTIAVLVAGNVYWQKDRMKRKEYEKLKAEKERMDKRERWLKELEMRDEEEKAWKERLAKGVRREGESLTDMVREKTEELKNLRGGK</sequence>
<comment type="subunit">
    <text evidence="4">Associates with the respiratory chain complex III/complex IV supercomplex.</text>
</comment>
<keyword evidence="6 10" id="KW-1133">Transmembrane helix</keyword>
<comment type="subcellular location">
    <subcellularLocation>
        <location evidence="2">Mitochondrion membrane</location>
    </subcellularLocation>
</comment>
<keyword evidence="5 10" id="KW-0812">Transmembrane</keyword>
<comment type="similarity">
    <text evidence="3">Belongs to the RCF1 family.</text>
</comment>
<keyword evidence="13" id="KW-1185">Reference proteome</keyword>
<comment type="caution">
    <text evidence="12">The sequence shown here is derived from an EMBL/GenBank/DDBJ whole genome shotgun (WGS) entry which is preliminary data.</text>
</comment>
<dbReference type="InterPro" id="IPR050355">
    <property type="entry name" value="RCF1"/>
</dbReference>
<feature type="region of interest" description="Disordered" evidence="9">
    <location>
        <begin position="162"/>
        <end position="185"/>
    </location>
</feature>
<feature type="domain" description="HIG1" evidence="11">
    <location>
        <begin position="32"/>
        <end position="123"/>
    </location>
</feature>
<dbReference type="InterPro" id="IPR007667">
    <property type="entry name" value="Hypoxia_induced_domain"/>
</dbReference>
<dbReference type="PANTHER" id="PTHR12297">
    <property type="entry name" value="HYPOXIA-INDUCBILE GENE 1 HIG1 -RELATED"/>
    <property type="match status" value="1"/>
</dbReference>
<dbReference type="PANTHER" id="PTHR12297:SF3">
    <property type="entry name" value="HIG1 DOMAIN FAMILY MEMBER 1A"/>
    <property type="match status" value="1"/>
</dbReference>
<evidence type="ECO:0000256" key="7">
    <source>
        <dbReference type="ARBA" id="ARBA00023128"/>
    </source>
</evidence>
<evidence type="ECO:0000256" key="3">
    <source>
        <dbReference type="ARBA" id="ARBA00009366"/>
    </source>
</evidence>
<protein>
    <submittedName>
        <fullName evidence="12">Respiratory supercomplex factor 1, mitochondrial</fullName>
    </submittedName>
</protein>
<accession>A0ABR3S6I4</accession>
<gene>
    <name evidence="12" type="primary">RCF1</name>
    <name evidence="12" type="ORF">SLS60_000251</name>
</gene>
<evidence type="ECO:0000259" key="11">
    <source>
        <dbReference type="PROSITE" id="PS51503"/>
    </source>
</evidence>
<feature type="transmembrane region" description="Helical" evidence="10">
    <location>
        <begin position="95"/>
        <end position="112"/>
    </location>
</feature>
<evidence type="ECO:0000313" key="13">
    <source>
        <dbReference type="Proteomes" id="UP001521785"/>
    </source>
</evidence>
<dbReference type="PROSITE" id="PS51503">
    <property type="entry name" value="HIG1"/>
    <property type="match status" value="1"/>
</dbReference>
<organism evidence="12 13">
    <name type="scientific">Paraconiothyrium brasiliense</name>
    <dbReference type="NCBI Taxonomy" id="300254"/>
    <lineage>
        <taxon>Eukaryota</taxon>
        <taxon>Fungi</taxon>
        <taxon>Dikarya</taxon>
        <taxon>Ascomycota</taxon>
        <taxon>Pezizomycotina</taxon>
        <taxon>Dothideomycetes</taxon>
        <taxon>Pleosporomycetidae</taxon>
        <taxon>Pleosporales</taxon>
        <taxon>Massarineae</taxon>
        <taxon>Didymosphaeriaceae</taxon>
        <taxon>Paraconiothyrium</taxon>
    </lineage>
</organism>
<evidence type="ECO:0000256" key="10">
    <source>
        <dbReference type="SAM" id="Phobius"/>
    </source>
</evidence>
<dbReference type="Gene3D" id="6.10.140.1320">
    <property type="match status" value="1"/>
</dbReference>
<dbReference type="Pfam" id="PF04588">
    <property type="entry name" value="HIG_1_N"/>
    <property type="match status" value="1"/>
</dbReference>
<reference evidence="12 13" key="1">
    <citation type="submission" date="2024-02" db="EMBL/GenBank/DDBJ databases">
        <title>De novo assembly and annotation of 12 fungi associated with fruit tree decline syndrome in Ontario, Canada.</title>
        <authorList>
            <person name="Sulman M."/>
            <person name="Ellouze W."/>
            <person name="Ilyukhin E."/>
        </authorList>
    </citation>
    <scope>NUCLEOTIDE SEQUENCE [LARGE SCALE GENOMIC DNA]</scope>
    <source>
        <strain evidence="12 13">M42-189</strain>
    </source>
</reference>